<accession>A0AAD9LSY9</accession>
<evidence type="ECO:0000256" key="2">
    <source>
        <dbReference type="SAM" id="Phobius"/>
    </source>
</evidence>
<feature type="transmembrane region" description="Helical" evidence="2">
    <location>
        <begin position="368"/>
        <end position="391"/>
    </location>
</feature>
<reference evidence="3" key="1">
    <citation type="submission" date="2023-08" db="EMBL/GenBank/DDBJ databases">
        <title>Reference Genome Resource for the Citrus Pathogen Phytophthora citrophthora.</title>
        <authorList>
            <person name="Moller H."/>
            <person name="Coetzee B."/>
            <person name="Rose L.J."/>
            <person name="Van Niekerk J.M."/>
        </authorList>
    </citation>
    <scope>NUCLEOTIDE SEQUENCE</scope>
    <source>
        <strain evidence="3">STE-U-9442</strain>
    </source>
</reference>
<keyword evidence="2" id="KW-0472">Membrane</keyword>
<evidence type="ECO:0008006" key="5">
    <source>
        <dbReference type="Google" id="ProtNLM"/>
    </source>
</evidence>
<keyword evidence="2" id="KW-0812">Transmembrane</keyword>
<feature type="compositionally biased region" description="Acidic residues" evidence="1">
    <location>
        <begin position="250"/>
        <end position="264"/>
    </location>
</feature>
<proteinExistence type="predicted"/>
<comment type="caution">
    <text evidence="3">The sequence shown here is derived from an EMBL/GenBank/DDBJ whole genome shotgun (WGS) entry which is preliminary data.</text>
</comment>
<keyword evidence="2" id="KW-1133">Transmembrane helix</keyword>
<dbReference type="AlphaFoldDB" id="A0AAD9LSY9"/>
<feature type="transmembrane region" description="Helical" evidence="2">
    <location>
        <begin position="26"/>
        <end position="49"/>
    </location>
</feature>
<feature type="transmembrane region" description="Helical" evidence="2">
    <location>
        <begin position="438"/>
        <end position="457"/>
    </location>
</feature>
<protein>
    <recommendedName>
        <fullName evidence="5">Transmembrane protein</fullName>
    </recommendedName>
</protein>
<dbReference type="EMBL" id="JASMQC010000002">
    <property type="protein sequence ID" value="KAK1947556.1"/>
    <property type="molecule type" value="Genomic_DNA"/>
</dbReference>
<gene>
    <name evidence="3" type="ORF">P3T76_001566</name>
</gene>
<feature type="transmembrane region" description="Helical" evidence="2">
    <location>
        <begin position="136"/>
        <end position="157"/>
    </location>
</feature>
<sequence>MPSSRPLYVRVLDHVLRRSFGHPLSVQLLALSSICLLLIFLLFSLAPWLDEDAHRYLRHFLPSINVQFDSFAVDHLVVFVAISPPLTWLLLVHVAYSQVASRVEVALLLLRVTSCLTVTFALTVLLTEFLSRRAMLALVTLAYASLGLLYSWSVPIWKWYQEEMRTKGLLGFLPESTQELLLQTSLLEWLTDTSFSDKIAPFLPFLLPLTRAEQMRLMEQMPPESQVLLTKPGLLPLLPDSVQNVLLPAEDSDSDQEEKEEAVESSERALTTVDTEEVREIRREQKKLLTLTSPTNSGFDFHRHDVVDTVRTPPSREQVLNEIVASRMWNGCREIVKMPSSKTVNRTAAMSSALLVMQLYSSKGSRRVFYTFLQFVATSALSSVACCAIFLRFVQLLDLNWSSGRSAPMLRYVKQYLLRNGSTGTPQLSDQPANGGSVTLRTAASSVSVVMAALYVLRKMRR</sequence>
<organism evidence="3 4">
    <name type="scientific">Phytophthora citrophthora</name>
    <dbReference type="NCBI Taxonomy" id="4793"/>
    <lineage>
        <taxon>Eukaryota</taxon>
        <taxon>Sar</taxon>
        <taxon>Stramenopiles</taxon>
        <taxon>Oomycota</taxon>
        <taxon>Peronosporomycetes</taxon>
        <taxon>Peronosporales</taxon>
        <taxon>Peronosporaceae</taxon>
        <taxon>Phytophthora</taxon>
    </lineage>
</organism>
<dbReference type="Proteomes" id="UP001259832">
    <property type="component" value="Unassembled WGS sequence"/>
</dbReference>
<evidence type="ECO:0000313" key="3">
    <source>
        <dbReference type="EMBL" id="KAK1947556.1"/>
    </source>
</evidence>
<evidence type="ECO:0000256" key="1">
    <source>
        <dbReference type="SAM" id="MobiDB-lite"/>
    </source>
</evidence>
<feature type="transmembrane region" description="Helical" evidence="2">
    <location>
        <begin position="108"/>
        <end position="130"/>
    </location>
</feature>
<feature type="transmembrane region" description="Helical" evidence="2">
    <location>
        <begin position="76"/>
        <end position="96"/>
    </location>
</feature>
<keyword evidence="4" id="KW-1185">Reference proteome</keyword>
<evidence type="ECO:0000313" key="4">
    <source>
        <dbReference type="Proteomes" id="UP001259832"/>
    </source>
</evidence>
<name>A0AAD9LSY9_9STRA</name>
<feature type="region of interest" description="Disordered" evidence="1">
    <location>
        <begin position="249"/>
        <end position="274"/>
    </location>
</feature>